<dbReference type="SUPFAM" id="SSF55166">
    <property type="entry name" value="Hedgehog/DD-peptidase"/>
    <property type="match status" value="1"/>
</dbReference>
<dbReference type="Proteomes" id="UP000276542">
    <property type="component" value="Unassembled WGS sequence"/>
</dbReference>
<keyword evidence="4" id="KW-1185">Reference proteome</keyword>
<proteinExistence type="predicted"/>
<evidence type="ECO:0000313" key="3">
    <source>
        <dbReference type="EMBL" id="RJS47883.1"/>
    </source>
</evidence>
<evidence type="ECO:0000259" key="2">
    <source>
        <dbReference type="Pfam" id="PF13539"/>
    </source>
</evidence>
<dbReference type="Gene3D" id="3.30.1380.10">
    <property type="match status" value="1"/>
</dbReference>
<feature type="compositionally biased region" description="Low complexity" evidence="1">
    <location>
        <begin position="15"/>
        <end position="25"/>
    </location>
</feature>
<gene>
    <name evidence="3" type="ORF">D4739_09660</name>
</gene>
<dbReference type="EMBL" id="QYRP01000002">
    <property type="protein sequence ID" value="RJS47883.1"/>
    <property type="molecule type" value="Genomic_DNA"/>
</dbReference>
<name>A0A3A5HB93_9ACTN</name>
<feature type="domain" description="Peptidase M15C" evidence="2">
    <location>
        <begin position="200"/>
        <end position="278"/>
    </location>
</feature>
<evidence type="ECO:0000256" key="1">
    <source>
        <dbReference type="SAM" id="MobiDB-lite"/>
    </source>
</evidence>
<organism evidence="3 4">
    <name type="scientific">Nocardioides cavernaquae</name>
    <dbReference type="NCBI Taxonomy" id="2321396"/>
    <lineage>
        <taxon>Bacteria</taxon>
        <taxon>Bacillati</taxon>
        <taxon>Actinomycetota</taxon>
        <taxon>Actinomycetes</taxon>
        <taxon>Propionibacteriales</taxon>
        <taxon>Nocardioidaceae</taxon>
        <taxon>Nocardioides</taxon>
    </lineage>
</organism>
<dbReference type="Pfam" id="PF13539">
    <property type="entry name" value="Peptidase_M15_4"/>
    <property type="match status" value="1"/>
</dbReference>
<accession>A0A3A5HB93</accession>
<dbReference type="GO" id="GO:0008233">
    <property type="term" value="F:peptidase activity"/>
    <property type="evidence" value="ECO:0007669"/>
    <property type="project" value="InterPro"/>
</dbReference>
<sequence length="282" mass="30029">MLREDGPPPAPASPGAPATGGTPSAPAAPTPSPTGPAAPSAPAPPAPGTVAPAWLGKRPLPETADGFGEIQATPRVLRNRRFTLPDTLPMLPGDGFASHVVSPAPADVIARSTWVEGCPVSASDLAWVQLAFRGFDGARHTGELLVNADVAQDMVKVFRQLWRAKFPLEEMRVTRRDELDAAPTGDGNNTSAFVCRPSVGSTHFSQHAYGLAVDVNQFQNPYTKGDLVLPELASAYIDRTNVRPGMILTGGPVIRAFASVGWEWGGYWNSLKDRHHFSLNNR</sequence>
<reference evidence="4" key="1">
    <citation type="submission" date="2018-09" db="EMBL/GenBank/DDBJ databases">
        <authorList>
            <person name="Zhu H."/>
        </authorList>
    </citation>
    <scope>NUCLEOTIDE SEQUENCE [LARGE SCALE GENOMIC DNA]</scope>
    <source>
        <strain evidence="4">K1W22B-1</strain>
    </source>
</reference>
<dbReference type="AlphaFoldDB" id="A0A3A5HB93"/>
<feature type="compositionally biased region" description="Pro residues" evidence="1">
    <location>
        <begin position="26"/>
        <end position="47"/>
    </location>
</feature>
<evidence type="ECO:0000313" key="4">
    <source>
        <dbReference type="Proteomes" id="UP000276542"/>
    </source>
</evidence>
<dbReference type="InterPro" id="IPR039561">
    <property type="entry name" value="Peptidase_M15C"/>
</dbReference>
<dbReference type="OrthoDB" id="9799970at2"/>
<dbReference type="InterPro" id="IPR009045">
    <property type="entry name" value="Zn_M74/Hedgehog-like"/>
</dbReference>
<feature type="region of interest" description="Disordered" evidence="1">
    <location>
        <begin position="1"/>
        <end position="71"/>
    </location>
</feature>
<comment type="caution">
    <text evidence="3">The sequence shown here is derived from an EMBL/GenBank/DDBJ whole genome shotgun (WGS) entry which is preliminary data.</text>
</comment>
<protein>
    <submittedName>
        <fullName evidence="3">M15 family peptidase</fullName>
    </submittedName>
</protein>